<comment type="function">
    <text evidence="1">The transhydrogenation between NADH and NADP is coupled to respiration and ATP hydrolysis and functions as a proton pump across the membrane.</text>
</comment>
<dbReference type="GO" id="GO:0016491">
    <property type="term" value="F:oxidoreductase activity"/>
    <property type="evidence" value="ECO:0007669"/>
    <property type="project" value="InterPro"/>
</dbReference>
<evidence type="ECO:0000313" key="15">
    <source>
        <dbReference type="Proteomes" id="UP001156666"/>
    </source>
</evidence>
<evidence type="ECO:0000256" key="10">
    <source>
        <dbReference type="ARBA" id="ARBA00076996"/>
    </source>
</evidence>
<dbReference type="GO" id="GO:0008750">
    <property type="term" value="F:proton-translocating NAD(P)+ transhydrogenase activity"/>
    <property type="evidence" value="ECO:0007669"/>
    <property type="project" value="UniProtKB-EC"/>
</dbReference>
<accession>A0AA37WF90</accession>
<dbReference type="InterPro" id="IPR007886">
    <property type="entry name" value="AlaDH/PNT_N"/>
</dbReference>
<dbReference type="SMART" id="SM01003">
    <property type="entry name" value="AlaDh_PNT_N"/>
    <property type="match status" value="1"/>
</dbReference>
<dbReference type="PANTHER" id="PTHR10160:SF19">
    <property type="entry name" value="PROTON-TRANSLOCATING NAD(P)(+) TRANSHYDROGENASE"/>
    <property type="match status" value="1"/>
</dbReference>
<dbReference type="RefSeq" id="WP_235294278.1">
    <property type="nucleotide sequence ID" value="NZ_BSOH01000021.1"/>
</dbReference>
<evidence type="ECO:0000256" key="7">
    <source>
        <dbReference type="ARBA" id="ARBA00023027"/>
    </source>
</evidence>
<dbReference type="GO" id="GO:0006740">
    <property type="term" value="P:NADPH regeneration"/>
    <property type="evidence" value="ECO:0007669"/>
    <property type="project" value="TreeGrafter"/>
</dbReference>
<dbReference type="Gene3D" id="3.40.50.720">
    <property type="entry name" value="NAD(P)-binding Rossmann-like Domain"/>
    <property type="match status" value="2"/>
</dbReference>
<evidence type="ECO:0000256" key="5">
    <source>
        <dbReference type="ARBA" id="ARBA00022857"/>
    </source>
</evidence>
<evidence type="ECO:0000313" key="14">
    <source>
        <dbReference type="EMBL" id="GLR18598.1"/>
    </source>
</evidence>
<evidence type="ECO:0000256" key="9">
    <source>
        <dbReference type="ARBA" id="ARBA00071353"/>
    </source>
</evidence>
<dbReference type="InterPro" id="IPR008143">
    <property type="entry name" value="Ala_DH/PNT_CS2"/>
</dbReference>
<dbReference type="EC" id="7.1.1.1" evidence="3"/>
<evidence type="ECO:0000256" key="6">
    <source>
        <dbReference type="ARBA" id="ARBA00022967"/>
    </source>
</evidence>
<name>A0AA37WF90_9BACT</name>
<keyword evidence="4" id="KW-0547">Nucleotide-binding</keyword>
<dbReference type="GO" id="GO:0005886">
    <property type="term" value="C:plasma membrane"/>
    <property type="evidence" value="ECO:0007669"/>
    <property type="project" value="TreeGrafter"/>
</dbReference>
<feature type="domain" description="Alanine dehydrogenase/pyridine nucleotide transhydrogenase N-terminal" evidence="13">
    <location>
        <begin position="5"/>
        <end position="135"/>
    </location>
</feature>
<evidence type="ECO:0000256" key="8">
    <source>
        <dbReference type="ARBA" id="ARBA00048202"/>
    </source>
</evidence>
<dbReference type="SUPFAM" id="SSF51735">
    <property type="entry name" value="NAD(P)-binding Rossmann-fold domains"/>
    <property type="match status" value="1"/>
</dbReference>
<dbReference type="GO" id="GO:0050661">
    <property type="term" value="F:NADP binding"/>
    <property type="evidence" value="ECO:0007669"/>
    <property type="project" value="TreeGrafter"/>
</dbReference>
<dbReference type="EMBL" id="BSOH01000021">
    <property type="protein sequence ID" value="GLR18598.1"/>
    <property type="molecule type" value="Genomic_DNA"/>
</dbReference>
<dbReference type="PROSITE" id="PS00837">
    <property type="entry name" value="ALADH_PNT_2"/>
    <property type="match status" value="1"/>
</dbReference>
<keyword evidence="15" id="KW-1185">Reference proteome</keyword>
<reference evidence="14" key="1">
    <citation type="journal article" date="2014" name="Int. J. Syst. Evol. Microbiol.">
        <title>Complete genome sequence of Corynebacterium casei LMG S-19264T (=DSM 44701T), isolated from a smear-ripened cheese.</title>
        <authorList>
            <consortium name="US DOE Joint Genome Institute (JGI-PGF)"/>
            <person name="Walter F."/>
            <person name="Albersmeier A."/>
            <person name="Kalinowski J."/>
            <person name="Ruckert C."/>
        </authorList>
    </citation>
    <scope>NUCLEOTIDE SEQUENCE</scope>
    <source>
        <strain evidence="14">NBRC 108769</strain>
    </source>
</reference>
<proteinExistence type="inferred from homology"/>
<keyword evidence="5" id="KW-0521">NADP</keyword>
<gene>
    <name evidence="14" type="primary">pntA</name>
    <name evidence="14" type="ORF">GCM10007940_32140</name>
</gene>
<dbReference type="Pfam" id="PF01262">
    <property type="entry name" value="AlaDh_PNT_C"/>
    <property type="match status" value="1"/>
</dbReference>
<evidence type="ECO:0000256" key="11">
    <source>
        <dbReference type="ARBA" id="ARBA00084087"/>
    </source>
</evidence>
<dbReference type="InterPro" id="IPR007698">
    <property type="entry name" value="AlaDH/PNT_NAD(H)-bd"/>
</dbReference>
<dbReference type="SMART" id="SM01002">
    <property type="entry name" value="AlaDh_PNT_C"/>
    <property type="match status" value="1"/>
</dbReference>
<protein>
    <recommendedName>
        <fullName evidence="9">NAD(P) transhydrogenase subunit alpha part 1</fullName>
        <ecNumber evidence="3">7.1.1.1</ecNumber>
    </recommendedName>
    <alternativeName>
        <fullName evidence="11">Nicotinamide nucleotide transhydrogenase subunit alpha 1</fullName>
    </alternativeName>
    <alternativeName>
        <fullName evidence="10">Pyridine nucleotide transhydrogenase subunit alpha 1</fullName>
    </alternativeName>
</protein>
<evidence type="ECO:0000259" key="13">
    <source>
        <dbReference type="SMART" id="SM01003"/>
    </source>
</evidence>
<comment type="caution">
    <text evidence="14">The sequence shown here is derived from an EMBL/GenBank/DDBJ whole genome shotgun (WGS) entry which is preliminary data.</text>
</comment>
<sequence>MLNIGFLKGKVDLKCPISPDLIKKYQSISLNILAEKGINEAAFFATGRYEGVEMVDRMEVVKKSDILFCSENISNEELSNIKETAHFISLLEPYNNKEVEGQMQAYPFKTFSMDMIPRTSLAQSMDVLSSMASVAGYKAVLKAADLLPRYLPMMITAAGSIKPSKVLVIGAGVAGLQAIATARRLGAMVEAFDVRSASKEEVESLGAKFVEVEGAADDKGAGGYAVQQSEDFLKRQQAEVQKRASNADIIITTAQLRGRPAPKLILKETVNNMKPGSVIIDLASSTGGNCEVTEDQKTIQVNGVTIVGNSALANEMIQDASNLLSNNIFNFVNIMVKDGALHYDSENEILVKSKL</sequence>
<evidence type="ECO:0000256" key="3">
    <source>
        <dbReference type="ARBA" id="ARBA00012943"/>
    </source>
</evidence>
<dbReference type="FunFam" id="3.40.50.720:FF:000188">
    <property type="entry name" value="NAD(P) transhydrogenase alpha subunit 1"/>
    <property type="match status" value="1"/>
</dbReference>
<keyword evidence="7" id="KW-0520">NAD</keyword>
<dbReference type="AlphaFoldDB" id="A0AA37WF90"/>
<reference evidence="14" key="2">
    <citation type="submission" date="2023-01" db="EMBL/GenBank/DDBJ databases">
        <title>Draft genome sequence of Portibacter lacus strain NBRC 108769.</title>
        <authorList>
            <person name="Sun Q."/>
            <person name="Mori K."/>
        </authorList>
    </citation>
    <scope>NUCLEOTIDE SEQUENCE</scope>
    <source>
        <strain evidence="14">NBRC 108769</strain>
    </source>
</reference>
<dbReference type="SUPFAM" id="SSF52283">
    <property type="entry name" value="Formate/glycerate dehydrogenase catalytic domain-like"/>
    <property type="match status" value="1"/>
</dbReference>
<evidence type="ECO:0000256" key="1">
    <source>
        <dbReference type="ARBA" id="ARBA00003943"/>
    </source>
</evidence>
<evidence type="ECO:0000259" key="12">
    <source>
        <dbReference type="SMART" id="SM01002"/>
    </source>
</evidence>
<feature type="domain" description="Alanine dehydrogenase/pyridine nucleotide transhydrogenase NAD(H)-binding" evidence="12">
    <location>
        <begin position="144"/>
        <end position="308"/>
    </location>
</feature>
<keyword evidence="6" id="KW-1278">Translocase</keyword>
<dbReference type="Pfam" id="PF05222">
    <property type="entry name" value="AlaDh_PNT_N"/>
    <property type="match status" value="1"/>
</dbReference>
<dbReference type="PANTHER" id="PTHR10160">
    <property type="entry name" value="NAD(P) TRANSHYDROGENASE"/>
    <property type="match status" value="1"/>
</dbReference>
<dbReference type="Proteomes" id="UP001156666">
    <property type="component" value="Unassembled WGS sequence"/>
</dbReference>
<evidence type="ECO:0000256" key="4">
    <source>
        <dbReference type="ARBA" id="ARBA00022741"/>
    </source>
</evidence>
<dbReference type="InterPro" id="IPR036291">
    <property type="entry name" value="NAD(P)-bd_dom_sf"/>
</dbReference>
<evidence type="ECO:0000256" key="2">
    <source>
        <dbReference type="ARBA" id="ARBA00005689"/>
    </source>
</evidence>
<comment type="catalytic activity">
    <reaction evidence="8">
        <text>NAD(+) + NADPH + H(+)(in) = NADH + NADP(+) + H(+)(out)</text>
        <dbReference type="Rhea" id="RHEA:47992"/>
        <dbReference type="ChEBI" id="CHEBI:15378"/>
        <dbReference type="ChEBI" id="CHEBI:57540"/>
        <dbReference type="ChEBI" id="CHEBI:57783"/>
        <dbReference type="ChEBI" id="CHEBI:57945"/>
        <dbReference type="ChEBI" id="CHEBI:58349"/>
        <dbReference type="EC" id="7.1.1.1"/>
    </reaction>
</comment>
<organism evidence="14 15">
    <name type="scientific">Portibacter lacus</name>
    <dbReference type="NCBI Taxonomy" id="1099794"/>
    <lineage>
        <taxon>Bacteria</taxon>
        <taxon>Pseudomonadati</taxon>
        <taxon>Bacteroidota</taxon>
        <taxon>Saprospiria</taxon>
        <taxon>Saprospirales</taxon>
        <taxon>Haliscomenobacteraceae</taxon>
        <taxon>Portibacter</taxon>
    </lineage>
</organism>
<dbReference type="CDD" id="cd05304">
    <property type="entry name" value="Rubrum_tdh"/>
    <property type="match status" value="1"/>
</dbReference>
<comment type="similarity">
    <text evidence="2">Belongs to the AlaDH/PNT family.</text>
</comment>